<gene>
    <name evidence="1" type="ORF">SS37A_13640</name>
</gene>
<organism evidence="1 2">
    <name type="scientific">Methylocystis iwaonis</name>
    <dbReference type="NCBI Taxonomy" id="2885079"/>
    <lineage>
        <taxon>Bacteria</taxon>
        <taxon>Pseudomonadati</taxon>
        <taxon>Pseudomonadota</taxon>
        <taxon>Alphaproteobacteria</taxon>
        <taxon>Hyphomicrobiales</taxon>
        <taxon>Methylocystaceae</taxon>
        <taxon>Methylocystis</taxon>
    </lineage>
</organism>
<keyword evidence="2" id="KW-1185">Reference proteome</keyword>
<sequence>MSGFSKEWLSLRESADHRARDPVLRDAVVAHLAGREHVRIVDLASGSGSNLRGLSPFIAARQSWRLIDNDPFLLAVVQETLAQFRQREAEIDVALQLLDLAAAPHAALEGEIDLVTASAFFDLVSEDWIARFCTELARRRLPLYAVLTYSGEEIWKRAHPTDAAAHAAFHAHQARDKGFGPAAGPRAAALLEGQLKSFGYRVSTAYSPWRLGDNDADLIAALADGAARAIEETGCVAAEIVEDWRCARRHAISCEIGHIDLFARMPA</sequence>
<name>A0ABM8E7K7_9HYPH</name>
<dbReference type="SUPFAM" id="SSF53335">
    <property type="entry name" value="S-adenosyl-L-methionine-dependent methyltransferases"/>
    <property type="match status" value="1"/>
</dbReference>
<reference evidence="1 2" key="1">
    <citation type="journal article" date="2023" name="Int. J. Syst. Evol. Microbiol.">
        <title>Methylocystis iwaonis sp. nov., a type II methane-oxidizing bacterium from surface soil of a rice paddy field in Japan, and emended description of the genus Methylocystis (ex Whittenbury et al. 1970) Bowman et al. 1993.</title>
        <authorList>
            <person name="Kaise H."/>
            <person name="Sawadogo J.B."/>
            <person name="Alam M.S."/>
            <person name="Ueno C."/>
            <person name="Dianou D."/>
            <person name="Shinjo R."/>
            <person name="Asakawa S."/>
        </authorList>
    </citation>
    <scope>NUCLEOTIDE SEQUENCE [LARGE SCALE GENOMIC DNA]</scope>
    <source>
        <strain evidence="1 2">SS37A-Re</strain>
    </source>
</reference>
<evidence type="ECO:0008006" key="3">
    <source>
        <dbReference type="Google" id="ProtNLM"/>
    </source>
</evidence>
<dbReference type="RefSeq" id="WP_281931366.1">
    <property type="nucleotide sequence ID" value="NZ_AP027142.1"/>
</dbReference>
<accession>A0ABM8E7K7</accession>
<protein>
    <recommendedName>
        <fullName evidence="3">Class I SAM-dependent methyltransferase</fullName>
    </recommendedName>
</protein>
<dbReference type="Proteomes" id="UP001317629">
    <property type="component" value="Chromosome"/>
</dbReference>
<evidence type="ECO:0000313" key="1">
    <source>
        <dbReference type="EMBL" id="BDV33835.1"/>
    </source>
</evidence>
<evidence type="ECO:0000313" key="2">
    <source>
        <dbReference type="Proteomes" id="UP001317629"/>
    </source>
</evidence>
<proteinExistence type="predicted"/>
<dbReference type="Gene3D" id="3.40.50.150">
    <property type="entry name" value="Vaccinia Virus protein VP39"/>
    <property type="match status" value="1"/>
</dbReference>
<dbReference type="EMBL" id="AP027142">
    <property type="protein sequence ID" value="BDV33835.1"/>
    <property type="molecule type" value="Genomic_DNA"/>
</dbReference>
<dbReference type="InterPro" id="IPR029063">
    <property type="entry name" value="SAM-dependent_MTases_sf"/>
</dbReference>